<evidence type="ECO:0000313" key="5">
    <source>
        <dbReference type="Proteomes" id="UP000254100"/>
    </source>
</evidence>
<name>A0A0D6XSF5_9STAP</name>
<reference evidence="3 5" key="2">
    <citation type="submission" date="2018-06" db="EMBL/GenBank/DDBJ databases">
        <authorList>
            <consortium name="Pathogen Informatics"/>
            <person name="Doyle S."/>
        </authorList>
    </citation>
    <scope>NUCLEOTIDE SEQUENCE [LARGE SCALE GENOMIC DNA]</scope>
    <source>
        <strain evidence="3 5">NCTC13832</strain>
    </source>
</reference>
<organism evidence="3 5">
    <name type="scientific">Staphylococcus microti</name>
    <dbReference type="NCBI Taxonomy" id="569857"/>
    <lineage>
        <taxon>Bacteria</taxon>
        <taxon>Bacillati</taxon>
        <taxon>Bacillota</taxon>
        <taxon>Bacilli</taxon>
        <taxon>Bacillales</taxon>
        <taxon>Staphylococcaceae</taxon>
        <taxon>Staphylococcus</taxon>
    </lineage>
</organism>
<gene>
    <name evidence="3" type="ORF">NCTC13832_01281</name>
    <name evidence="2" type="ORF">TP70_01700</name>
</gene>
<evidence type="ECO:0000313" key="3">
    <source>
        <dbReference type="EMBL" id="SUM57597.1"/>
    </source>
</evidence>
<evidence type="ECO:0000313" key="2">
    <source>
        <dbReference type="EMBL" id="KIX91527.1"/>
    </source>
</evidence>
<keyword evidence="4" id="KW-1185">Reference proteome</keyword>
<dbReference type="RefSeq" id="WP_044358882.1">
    <property type="nucleotide sequence ID" value="NZ_JXWY01000009.1"/>
</dbReference>
<evidence type="ECO:0000259" key="1">
    <source>
        <dbReference type="Pfam" id="PF14493"/>
    </source>
</evidence>
<dbReference type="EMBL" id="UHDT01000001">
    <property type="protein sequence ID" value="SUM57597.1"/>
    <property type="molecule type" value="Genomic_DNA"/>
</dbReference>
<dbReference type="Proteomes" id="UP000032366">
    <property type="component" value="Unassembled WGS sequence"/>
</dbReference>
<dbReference type="EMBL" id="JXWY01000009">
    <property type="protein sequence ID" value="KIX91527.1"/>
    <property type="molecule type" value="Genomic_DNA"/>
</dbReference>
<feature type="domain" description="Helicase Helix-turn-helix" evidence="1">
    <location>
        <begin position="219"/>
        <end position="305"/>
    </location>
</feature>
<reference evidence="2 4" key="1">
    <citation type="submission" date="2015-01" db="EMBL/GenBank/DDBJ databases">
        <authorList>
            <person name="Guo J."/>
        </authorList>
    </citation>
    <scope>NUCLEOTIDE SEQUENCE [LARGE SCALE GENOMIC DNA]</scope>
    <source>
        <strain evidence="2 4">DSM 22147</strain>
    </source>
</reference>
<sequence>MKALISFTYRRAFPHKNKKSIYNIIIGKKTHQTFFDATSLELLSLYGCAPHISFEQFEALVSKPDIRHVDIPTSTHVTYPILQQSFVALQLLIQTLSHAQHQHFQFIPLTSQIDIHQKVKYMYHQIKQHDTLESAKAEIYLLFKMLNDQHANSTAHYYLTGYDETMYTQCQVGQVTEFDDDALTVSHYNDLLMIYELLSDTTQFPILHQCIATFPISHTVKRSLTLLLEGQSVTQIAQQTQRTENTIQDHILELFICNYLTSYTDFLQDHINDFIRFYMQQPYERLRFYKEHFEQLSYFEIKLAIIGIAKGDLHA</sequence>
<dbReference type="AlphaFoldDB" id="A0A0D6XSF5"/>
<evidence type="ECO:0000313" key="4">
    <source>
        <dbReference type="Proteomes" id="UP000032366"/>
    </source>
</evidence>
<dbReference type="Proteomes" id="UP000254100">
    <property type="component" value="Unassembled WGS sequence"/>
</dbReference>
<dbReference type="InterPro" id="IPR029491">
    <property type="entry name" value="Helicase_HTH"/>
</dbReference>
<dbReference type="Pfam" id="PF14493">
    <property type="entry name" value="HTH_40"/>
    <property type="match status" value="1"/>
</dbReference>
<accession>A0A0D6XSF5</accession>
<proteinExistence type="predicted"/>
<dbReference type="OrthoDB" id="2354672at2"/>
<dbReference type="STRING" id="569857.TP70_01700"/>
<protein>
    <recommendedName>
        <fullName evidence="1">Helicase Helix-turn-helix domain-containing protein</fullName>
    </recommendedName>
</protein>